<dbReference type="Proteomes" id="UP001145114">
    <property type="component" value="Unassembled WGS sequence"/>
</dbReference>
<comment type="caution">
    <text evidence="1">The sequence shown here is derived from an EMBL/GenBank/DDBJ whole genome shotgun (WGS) entry which is preliminary data.</text>
</comment>
<evidence type="ECO:0000313" key="2">
    <source>
        <dbReference type="Proteomes" id="UP001145114"/>
    </source>
</evidence>
<evidence type="ECO:0000313" key="1">
    <source>
        <dbReference type="EMBL" id="KAJ1677996.1"/>
    </source>
</evidence>
<sequence>MGVRTLVVAINKMDDPTVAWDKARYDEIVTKLTPFLKGAGYSQKSDVVYLPISGYTGAGVKDRVTAKDCTWYDGPSLLETLDELNAVERKVNGPLRIPISEKYKDMGTVVSGKIESGHVKVNQKVLLMPNKTPCEVSAIFGEGDQETEVAVCGDNVRLRLRGVVEDDVSDGFVLTDTKHPCRSTRSFDAQLVVLDIKNIITAGYGAVMHVHNCTEEVTLVQLLHSVNKKGAISKRPPPFLRKGDRCIARLETTKPICIEKFKEFPQLGRFTLRDEGKTIAIGKVTKLINTSEVNAQ</sequence>
<accession>A0ACC1HRL8</accession>
<organism evidence="1 2">
    <name type="scientific">Spiromyces aspiralis</name>
    <dbReference type="NCBI Taxonomy" id="68401"/>
    <lineage>
        <taxon>Eukaryota</taxon>
        <taxon>Fungi</taxon>
        <taxon>Fungi incertae sedis</taxon>
        <taxon>Zoopagomycota</taxon>
        <taxon>Kickxellomycotina</taxon>
        <taxon>Kickxellomycetes</taxon>
        <taxon>Kickxellales</taxon>
        <taxon>Kickxellaceae</taxon>
        <taxon>Spiromyces</taxon>
    </lineage>
</organism>
<proteinExistence type="predicted"/>
<reference evidence="1" key="1">
    <citation type="submission" date="2022-06" db="EMBL/GenBank/DDBJ databases">
        <title>Phylogenomic reconstructions and comparative analyses of Kickxellomycotina fungi.</title>
        <authorList>
            <person name="Reynolds N.K."/>
            <person name="Stajich J.E."/>
            <person name="Barry K."/>
            <person name="Grigoriev I.V."/>
            <person name="Crous P."/>
            <person name="Smith M.E."/>
        </authorList>
    </citation>
    <scope>NUCLEOTIDE SEQUENCE</scope>
    <source>
        <strain evidence="1">RSA 2271</strain>
    </source>
</reference>
<name>A0ACC1HRL8_9FUNG</name>
<keyword evidence="2" id="KW-1185">Reference proteome</keyword>
<protein>
    <submittedName>
        <fullName evidence="1">Translation termination factor GTPase eRF3</fullName>
    </submittedName>
</protein>
<dbReference type="EMBL" id="JAMZIH010001660">
    <property type="protein sequence ID" value="KAJ1677996.1"/>
    <property type="molecule type" value="Genomic_DNA"/>
</dbReference>
<gene>
    <name evidence="1" type="primary">SUP35_1</name>
    <name evidence="1" type="ORF">EV182_004995</name>
</gene>